<evidence type="ECO:0000256" key="3">
    <source>
        <dbReference type="ARBA" id="ARBA00022679"/>
    </source>
</evidence>
<evidence type="ECO:0000256" key="4">
    <source>
        <dbReference type="ARBA" id="ARBA00022741"/>
    </source>
</evidence>
<feature type="region of interest" description="Disordered" evidence="8">
    <location>
        <begin position="362"/>
        <end position="453"/>
    </location>
</feature>
<sequence>MNEWAVPGYTHSRDLGAGAGGRVVLAVHEATGVPVAVKYLGERLRQDSGFVREFRAEARLLGALDSPHVARLYEYVEAPAGAAIVMELVDGIALRALLAQEGATGPEAALTVLKGSLLGLAAAHGQGVVHRDYKPENVLVAADGTSKLVDFGIAARSGTTPGVAGTPSYMAPEQWQGGTASPATDVYAATAVFFECLTGRKPYRGENFAELALQHIEGPVPLQEAPEPVRPLLGRGLAKSPQDRPAHAAAFVAELEEAAAAAYGPDWEERGQRRLAALTALLPLLLPSAGGPAGVDDAATTALAPAGPAPGAGGWLTPGLRRVLAGVAAAVAAAVVAALALSPQAAAARPRAAAEVLATTSAAPPAPGAAPSAPPAPASSGPEGTPSPSPSVGGSVSPLPSLVAPSPSPAWPTPPPPPSPSGPATGTPSAPPTTAAPPEPSPEPPAPTRPAPDDVRVVSVTVTSLRQTGSSTAAAVVEVVTEGTGPVTIGVAWSSSFEKGSPGVPEGTQSLTRSGASRYTVEVAHTFLGKGCYWGVTASTDPAAGQGGGLQQIMARRGCPVG</sequence>
<keyword evidence="2" id="KW-0723">Serine/threonine-protein kinase</keyword>
<dbReference type="InterPro" id="IPR017441">
    <property type="entry name" value="Protein_kinase_ATP_BS"/>
</dbReference>
<dbReference type="PROSITE" id="PS00108">
    <property type="entry name" value="PROTEIN_KINASE_ST"/>
    <property type="match status" value="1"/>
</dbReference>
<feature type="compositionally biased region" description="Pro residues" evidence="8">
    <location>
        <begin position="429"/>
        <end position="450"/>
    </location>
</feature>
<dbReference type="EC" id="2.7.11.1" evidence="1"/>
<dbReference type="InterPro" id="IPR008271">
    <property type="entry name" value="Ser/Thr_kinase_AS"/>
</dbReference>
<dbReference type="RefSeq" id="WP_345615338.1">
    <property type="nucleotide sequence ID" value="NZ_BAABJV010000014.1"/>
</dbReference>
<evidence type="ECO:0000256" key="6">
    <source>
        <dbReference type="ARBA" id="ARBA00022840"/>
    </source>
</evidence>
<evidence type="ECO:0000259" key="9">
    <source>
        <dbReference type="PROSITE" id="PS50011"/>
    </source>
</evidence>
<accession>A0ABP9B2B6</accession>
<dbReference type="PROSITE" id="PS50011">
    <property type="entry name" value="PROTEIN_KINASE_DOM"/>
    <property type="match status" value="1"/>
</dbReference>
<feature type="domain" description="Protein kinase" evidence="9">
    <location>
        <begin position="9"/>
        <end position="259"/>
    </location>
</feature>
<protein>
    <recommendedName>
        <fullName evidence="1">non-specific serine/threonine protein kinase</fullName>
        <ecNumber evidence="1">2.7.11.1</ecNumber>
    </recommendedName>
</protein>
<dbReference type="CDD" id="cd14014">
    <property type="entry name" value="STKc_PknB_like"/>
    <property type="match status" value="1"/>
</dbReference>
<gene>
    <name evidence="10" type="ORF">GCM10023329_45980</name>
</gene>
<evidence type="ECO:0000256" key="8">
    <source>
        <dbReference type="SAM" id="MobiDB-lite"/>
    </source>
</evidence>
<dbReference type="PANTHER" id="PTHR43289:SF6">
    <property type="entry name" value="SERINE_THREONINE-PROTEIN KINASE NEKL-3"/>
    <property type="match status" value="1"/>
</dbReference>
<evidence type="ECO:0000313" key="11">
    <source>
        <dbReference type="Proteomes" id="UP001501147"/>
    </source>
</evidence>
<feature type="compositionally biased region" description="Low complexity" evidence="8">
    <location>
        <begin position="378"/>
        <end position="405"/>
    </location>
</feature>
<keyword evidence="3" id="KW-0808">Transferase</keyword>
<keyword evidence="6 7" id="KW-0067">ATP-binding</keyword>
<comment type="caution">
    <text evidence="10">The sequence shown here is derived from an EMBL/GenBank/DDBJ whole genome shotgun (WGS) entry which is preliminary data.</text>
</comment>
<keyword evidence="4 7" id="KW-0547">Nucleotide-binding</keyword>
<dbReference type="EMBL" id="BAABJV010000014">
    <property type="protein sequence ID" value="GAA4789392.1"/>
    <property type="molecule type" value="Genomic_DNA"/>
</dbReference>
<evidence type="ECO:0000313" key="10">
    <source>
        <dbReference type="EMBL" id="GAA4789392.1"/>
    </source>
</evidence>
<name>A0ABP9B2B6_9ACTN</name>
<dbReference type="Pfam" id="PF00069">
    <property type="entry name" value="Pkinase"/>
    <property type="match status" value="1"/>
</dbReference>
<feature type="compositionally biased region" description="Pro residues" evidence="8">
    <location>
        <begin position="406"/>
        <end position="421"/>
    </location>
</feature>
<organism evidence="10 11">
    <name type="scientific">Streptomyces sanyensis</name>
    <dbReference type="NCBI Taxonomy" id="568869"/>
    <lineage>
        <taxon>Bacteria</taxon>
        <taxon>Bacillati</taxon>
        <taxon>Actinomycetota</taxon>
        <taxon>Actinomycetes</taxon>
        <taxon>Kitasatosporales</taxon>
        <taxon>Streptomycetaceae</taxon>
        <taxon>Streptomyces</taxon>
    </lineage>
</organism>
<keyword evidence="11" id="KW-1185">Reference proteome</keyword>
<proteinExistence type="predicted"/>
<evidence type="ECO:0000256" key="1">
    <source>
        <dbReference type="ARBA" id="ARBA00012513"/>
    </source>
</evidence>
<reference evidence="11" key="1">
    <citation type="journal article" date="2019" name="Int. J. Syst. Evol. Microbiol.">
        <title>The Global Catalogue of Microorganisms (GCM) 10K type strain sequencing project: providing services to taxonomists for standard genome sequencing and annotation.</title>
        <authorList>
            <consortium name="The Broad Institute Genomics Platform"/>
            <consortium name="The Broad Institute Genome Sequencing Center for Infectious Disease"/>
            <person name="Wu L."/>
            <person name="Ma J."/>
        </authorList>
    </citation>
    <scope>NUCLEOTIDE SEQUENCE [LARGE SCALE GENOMIC DNA]</scope>
    <source>
        <strain evidence="11">JCM 18324</strain>
    </source>
</reference>
<dbReference type="PROSITE" id="PS00107">
    <property type="entry name" value="PROTEIN_KINASE_ATP"/>
    <property type="match status" value="1"/>
</dbReference>
<dbReference type="Proteomes" id="UP001501147">
    <property type="component" value="Unassembled WGS sequence"/>
</dbReference>
<dbReference type="PANTHER" id="PTHR43289">
    <property type="entry name" value="MITOGEN-ACTIVATED PROTEIN KINASE KINASE KINASE 20-RELATED"/>
    <property type="match status" value="1"/>
</dbReference>
<feature type="compositionally biased region" description="Pro residues" evidence="8">
    <location>
        <begin position="364"/>
        <end position="377"/>
    </location>
</feature>
<dbReference type="InterPro" id="IPR000719">
    <property type="entry name" value="Prot_kinase_dom"/>
</dbReference>
<feature type="binding site" evidence="7">
    <location>
        <position position="38"/>
    </location>
    <ligand>
        <name>ATP</name>
        <dbReference type="ChEBI" id="CHEBI:30616"/>
    </ligand>
</feature>
<evidence type="ECO:0000256" key="2">
    <source>
        <dbReference type="ARBA" id="ARBA00022527"/>
    </source>
</evidence>
<evidence type="ECO:0000256" key="5">
    <source>
        <dbReference type="ARBA" id="ARBA00022777"/>
    </source>
</evidence>
<dbReference type="InterPro" id="IPR011009">
    <property type="entry name" value="Kinase-like_dom_sf"/>
</dbReference>
<dbReference type="Gene3D" id="1.10.510.10">
    <property type="entry name" value="Transferase(Phosphotransferase) domain 1"/>
    <property type="match status" value="1"/>
</dbReference>
<evidence type="ECO:0000256" key="7">
    <source>
        <dbReference type="PROSITE-ProRule" id="PRU10141"/>
    </source>
</evidence>
<dbReference type="SUPFAM" id="SSF56112">
    <property type="entry name" value="Protein kinase-like (PK-like)"/>
    <property type="match status" value="1"/>
</dbReference>
<keyword evidence="5" id="KW-0418">Kinase</keyword>